<evidence type="ECO:0000313" key="2">
    <source>
        <dbReference type="Proteomes" id="UP000004619"/>
    </source>
</evidence>
<organism evidence="1 2">
    <name type="scientific">Faecalibacterium duncaniae (strain DSM 17677 / JCM 31915 / A2-165)</name>
    <name type="common">Faecalibacterium prausnitzii</name>
    <dbReference type="NCBI Taxonomy" id="411483"/>
    <lineage>
        <taxon>Bacteria</taxon>
        <taxon>Bacillati</taxon>
        <taxon>Bacillota</taxon>
        <taxon>Clostridia</taxon>
        <taxon>Eubacteriales</taxon>
        <taxon>Oscillospiraceae</taxon>
        <taxon>Faecalibacterium</taxon>
    </lineage>
</organism>
<name>C7H4X0_FAED2</name>
<dbReference type="STRING" id="411483.FAEPRAA2165_01340"/>
<reference evidence="1" key="1">
    <citation type="submission" date="2009-08" db="EMBL/GenBank/DDBJ databases">
        <authorList>
            <person name="Weinstock G."/>
            <person name="Sodergren E."/>
            <person name="Clifton S."/>
            <person name="Fulton L."/>
            <person name="Fulton B."/>
            <person name="Courtney L."/>
            <person name="Fronick C."/>
            <person name="Harrison M."/>
            <person name="Strong C."/>
            <person name="Farmer C."/>
            <person name="Delahaunty K."/>
            <person name="Markovic C."/>
            <person name="Hall O."/>
            <person name="Minx P."/>
            <person name="Tomlinson C."/>
            <person name="Mitreva M."/>
            <person name="Nelson J."/>
            <person name="Hou S."/>
            <person name="Wollam A."/>
            <person name="Pepin K.H."/>
            <person name="Johnson M."/>
            <person name="Bhonagiri V."/>
            <person name="Nash W.E."/>
            <person name="Warren W."/>
            <person name="Chinwalla A."/>
            <person name="Mardis E.R."/>
            <person name="Wilson R.K."/>
        </authorList>
    </citation>
    <scope>NUCLEOTIDE SEQUENCE [LARGE SCALE GENOMIC DNA]</scope>
    <source>
        <strain evidence="1">A2-165</strain>
    </source>
</reference>
<keyword evidence="2" id="KW-1185">Reference proteome</keyword>
<dbReference type="EMBL" id="ACOP02000038">
    <property type="protein sequence ID" value="EEU97041.1"/>
    <property type="molecule type" value="Genomic_DNA"/>
</dbReference>
<dbReference type="HOGENOM" id="CLU_2861130_0_0_9"/>
<gene>
    <name evidence="1" type="ORF">FAEPRAA2165_01340</name>
</gene>
<dbReference type="Proteomes" id="UP000004619">
    <property type="component" value="Unassembled WGS sequence"/>
</dbReference>
<accession>C7H4X0</accession>
<evidence type="ECO:0000313" key="1">
    <source>
        <dbReference type="EMBL" id="EEU97041.1"/>
    </source>
</evidence>
<proteinExistence type="predicted"/>
<protein>
    <submittedName>
        <fullName evidence="1">Uncharacterized protein</fullName>
    </submittedName>
</protein>
<dbReference type="AlphaFoldDB" id="C7H4X0"/>
<comment type="caution">
    <text evidence="1">The sequence shown here is derived from an EMBL/GenBank/DDBJ whole genome shotgun (WGS) entry which is preliminary data.</text>
</comment>
<sequence length="64" mass="7305">MFPLQETDNQKQTISFSMYCVYFKTTAFILAHPVCLHKPQFAVVLTVGLTNEKGFLFALRFNSA</sequence>